<evidence type="ECO:0000256" key="9">
    <source>
        <dbReference type="ARBA" id="ARBA00023160"/>
    </source>
</evidence>
<dbReference type="OrthoDB" id="329835at2759"/>
<dbReference type="SUPFAM" id="SSF50129">
    <property type="entry name" value="GroES-like"/>
    <property type="match status" value="1"/>
</dbReference>
<keyword evidence="4" id="KW-0808">Transferase</keyword>
<dbReference type="Gene3D" id="1.10.1200.10">
    <property type="entry name" value="ACP-like"/>
    <property type="match status" value="1"/>
</dbReference>
<dbReference type="InterPro" id="IPR020843">
    <property type="entry name" value="ER"/>
</dbReference>
<reference evidence="14" key="1">
    <citation type="submission" date="2020-11" db="EMBL/GenBank/DDBJ databases">
        <authorList>
            <person name="Tran Van P."/>
        </authorList>
    </citation>
    <scope>NUCLEOTIDE SEQUENCE</scope>
</reference>
<dbReference type="Gene3D" id="3.90.180.10">
    <property type="entry name" value="Medium-chain alcohol dehydrogenases, catalytic domain"/>
    <property type="match status" value="2"/>
</dbReference>
<dbReference type="EMBL" id="CAJPIZ010001854">
    <property type="protein sequence ID" value="CAG2104159.1"/>
    <property type="molecule type" value="Genomic_DNA"/>
</dbReference>
<keyword evidence="2" id="KW-0444">Lipid biosynthesis</keyword>
<dbReference type="InterPro" id="IPR042104">
    <property type="entry name" value="PKS_dehydratase_sf"/>
</dbReference>
<organism evidence="14">
    <name type="scientific">Medioppia subpectinata</name>
    <dbReference type="NCBI Taxonomy" id="1979941"/>
    <lineage>
        <taxon>Eukaryota</taxon>
        <taxon>Metazoa</taxon>
        <taxon>Ecdysozoa</taxon>
        <taxon>Arthropoda</taxon>
        <taxon>Chelicerata</taxon>
        <taxon>Arachnida</taxon>
        <taxon>Acari</taxon>
        <taxon>Acariformes</taxon>
        <taxon>Sarcoptiformes</taxon>
        <taxon>Oribatida</taxon>
        <taxon>Brachypylina</taxon>
        <taxon>Oppioidea</taxon>
        <taxon>Oppiidae</taxon>
        <taxon>Medioppia</taxon>
    </lineage>
</organism>
<keyword evidence="7" id="KW-0560">Oxidoreductase</keyword>
<gene>
    <name evidence="14" type="ORF">OSB1V03_LOCUS4180</name>
</gene>
<dbReference type="SUPFAM" id="SSF53474">
    <property type="entry name" value="alpha/beta-Hydrolases"/>
    <property type="match status" value="1"/>
</dbReference>
<dbReference type="InterPro" id="IPR011032">
    <property type="entry name" value="GroES-like_sf"/>
</dbReference>
<dbReference type="InterPro" id="IPR001227">
    <property type="entry name" value="Ac_transferase_dom_sf"/>
</dbReference>
<dbReference type="Gene3D" id="3.40.50.150">
    <property type="entry name" value="Vaccinia Virus protein VP39"/>
    <property type="match status" value="1"/>
</dbReference>
<feature type="region of interest" description="N-terminal hotdog fold" evidence="11">
    <location>
        <begin position="664"/>
        <end position="785"/>
    </location>
</feature>
<dbReference type="EMBL" id="OC856429">
    <property type="protein sequence ID" value="CAD7623729.1"/>
    <property type="molecule type" value="Genomic_DNA"/>
</dbReference>
<evidence type="ECO:0000256" key="4">
    <source>
        <dbReference type="ARBA" id="ARBA00022679"/>
    </source>
</evidence>
<proteinExistence type="predicted"/>
<evidence type="ECO:0000256" key="10">
    <source>
        <dbReference type="ARBA" id="ARBA00023268"/>
    </source>
</evidence>
<dbReference type="Gene3D" id="3.40.50.1820">
    <property type="entry name" value="alpha/beta hydrolase"/>
    <property type="match status" value="1"/>
</dbReference>
<dbReference type="InterPro" id="IPR057326">
    <property type="entry name" value="KR_dom"/>
</dbReference>
<accession>A0A7R9PXL4</accession>
<dbReference type="InterPro" id="IPR049391">
    <property type="entry name" value="FAS_pseudo-KR"/>
</dbReference>
<dbReference type="Pfam" id="PF02801">
    <property type="entry name" value="Ketoacyl-synt_C"/>
    <property type="match status" value="1"/>
</dbReference>
<protein>
    <submittedName>
        <fullName evidence="14">Uncharacterized protein</fullName>
    </submittedName>
</protein>
<dbReference type="SMART" id="SM00825">
    <property type="entry name" value="PKS_KS"/>
    <property type="match status" value="1"/>
</dbReference>
<dbReference type="Gene3D" id="3.10.129.110">
    <property type="entry name" value="Polyketide synthase dehydratase"/>
    <property type="match status" value="1"/>
</dbReference>
<evidence type="ECO:0000256" key="1">
    <source>
        <dbReference type="ARBA" id="ARBA00022450"/>
    </source>
</evidence>
<evidence type="ECO:0000313" key="15">
    <source>
        <dbReference type="Proteomes" id="UP000759131"/>
    </source>
</evidence>
<dbReference type="Pfam" id="PF08659">
    <property type="entry name" value="KR"/>
    <property type="match status" value="1"/>
</dbReference>
<dbReference type="UniPathway" id="UPA00094"/>
<dbReference type="Pfam" id="PF00698">
    <property type="entry name" value="Acyl_transf_1"/>
    <property type="match status" value="1"/>
</dbReference>
<feature type="non-terminal residue" evidence="14">
    <location>
        <position position="2251"/>
    </location>
</feature>
<evidence type="ECO:0000256" key="7">
    <source>
        <dbReference type="ARBA" id="ARBA00023002"/>
    </source>
</evidence>
<feature type="region of interest" description="C-terminal hotdog fold" evidence="11">
    <location>
        <begin position="802"/>
        <end position="951"/>
    </location>
</feature>
<keyword evidence="15" id="KW-1185">Reference proteome</keyword>
<evidence type="ECO:0000313" key="14">
    <source>
        <dbReference type="EMBL" id="CAD7623729.1"/>
    </source>
</evidence>
<dbReference type="InterPro" id="IPR050091">
    <property type="entry name" value="PKS_NRPS_Biosynth_Enz"/>
</dbReference>
<evidence type="ECO:0000259" key="12">
    <source>
        <dbReference type="PROSITE" id="PS52004"/>
    </source>
</evidence>
<keyword evidence="1" id="KW-0596">Phosphopantetheine</keyword>
<dbReference type="SUPFAM" id="SSF52151">
    <property type="entry name" value="FabD/lysophospholipase-like"/>
    <property type="match status" value="1"/>
</dbReference>
<dbReference type="InterPro" id="IPR032821">
    <property type="entry name" value="PKS_assoc"/>
</dbReference>
<dbReference type="CDD" id="cd00833">
    <property type="entry name" value="PKS"/>
    <property type="match status" value="1"/>
</dbReference>
<dbReference type="SMART" id="SM00827">
    <property type="entry name" value="PKS_AT"/>
    <property type="match status" value="1"/>
</dbReference>
<dbReference type="SUPFAM" id="SSF47336">
    <property type="entry name" value="ACP-like"/>
    <property type="match status" value="1"/>
</dbReference>
<dbReference type="InterPro" id="IPR049900">
    <property type="entry name" value="PKS_mFAS_DH"/>
</dbReference>
<keyword evidence="10" id="KW-0511">Multifunctional enzyme</keyword>
<keyword evidence="9" id="KW-0275">Fatty acid biosynthesis</keyword>
<dbReference type="Pfam" id="PF16197">
    <property type="entry name" value="KAsynt_C_assoc"/>
    <property type="match status" value="1"/>
</dbReference>
<feature type="active site" description="Proton acceptor; for dehydratase activity" evidence="11">
    <location>
        <position position="696"/>
    </location>
</feature>
<dbReference type="Gene3D" id="3.40.47.10">
    <property type="match status" value="1"/>
</dbReference>
<dbReference type="InterPro" id="IPR016039">
    <property type="entry name" value="Thiolase-like"/>
</dbReference>
<dbReference type="Pfam" id="PF21089">
    <property type="entry name" value="PKS_DH_N"/>
    <property type="match status" value="1"/>
</dbReference>
<evidence type="ECO:0000256" key="6">
    <source>
        <dbReference type="ARBA" id="ARBA00022857"/>
    </source>
</evidence>
<evidence type="ECO:0000256" key="5">
    <source>
        <dbReference type="ARBA" id="ARBA00022832"/>
    </source>
</evidence>
<dbReference type="GO" id="GO:0016491">
    <property type="term" value="F:oxidoreductase activity"/>
    <property type="evidence" value="ECO:0007669"/>
    <property type="project" value="UniProtKB-KW"/>
</dbReference>
<dbReference type="Proteomes" id="UP000759131">
    <property type="component" value="Unassembled WGS sequence"/>
</dbReference>
<dbReference type="InterPro" id="IPR014031">
    <property type="entry name" value="Ketoacyl_synth_C"/>
</dbReference>
<dbReference type="InterPro" id="IPR036736">
    <property type="entry name" value="ACP-like_sf"/>
</dbReference>
<dbReference type="PANTHER" id="PTHR43775">
    <property type="entry name" value="FATTY ACID SYNTHASE"/>
    <property type="match status" value="1"/>
</dbReference>
<keyword evidence="8" id="KW-0443">Lipid metabolism</keyword>
<name>A0A7R9PXL4_9ACAR</name>
<dbReference type="GO" id="GO:0006633">
    <property type="term" value="P:fatty acid biosynthetic process"/>
    <property type="evidence" value="ECO:0007669"/>
    <property type="project" value="UniProtKB-UniPathway"/>
</dbReference>
<dbReference type="SUPFAM" id="SSF51735">
    <property type="entry name" value="NAD(P)-binding Rossmann-fold domains"/>
    <property type="match status" value="2"/>
</dbReference>
<dbReference type="Gene3D" id="3.40.366.10">
    <property type="entry name" value="Malonyl-Coenzyme A Acyl Carrier Protein, domain 2"/>
    <property type="match status" value="1"/>
</dbReference>
<evidence type="ECO:0000256" key="11">
    <source>
        <dbReference type="PROSITE-ProRule" id="PRU01363"/>
    </source>
</evidence>
<dbReference type="Gene3D" id="3.30.70.3290">
    <property type="match status" value="1"/>
</dbReference>
<dbReference type="SMART" id="SM00822">
    <property type="entry name" value="PKS_KR"/>
    <property type="match status" value="1"/>
</dbReference>
<sequence length="2251" mass="254955">MLFEPFVLQVQQESGLCSPRGVAAVLDENADGFVKGEAVCCAFLQRRRNARRVYARIVNAKMNIDGNKTTGMYFPSADAQEELMIDTYKEVNVDPLELTYFEAHCTGTKYNAGDPQEIKAIYNAYVKAPGRTQPLPLGVFKSNVGHSEAGSGVSALIKACIVYENECIPPNLNMKQLKEECLPYCPPIKPIVKCTPYKPGLAAVNNFGIGGANAHVLLEPNPKVGTSDGLRIAETIPRIVNICGRTEDARVTNDFLALLANAMKYTPNIHSSGMPFRGSLIIKKSSENNNEINYEYKRQIGFQKGKSLRPLWVMFPGLGGQWPAMAKALMPIKVFADKVEECHQILKEFGIDLKHMLLSEEKTAMSTMTAKFCSTTAIEIALFEVMKALDITPDGIIGHSFGEIACAYADGCLDTREAMVVTSIRGIVTENDKNIPKGLMAVVGLPKAEMQKLCPNGVYIACNNAKESVVISGPEKEMRETIKSLSAKSIFVRQLESSNIAYHSKYIQTSAQPLIDAIDKHIPHPKPRSKKWLSTSLMTADPKDERLRCASGAYYAYNLANPVQFYDRLNEIPADAIVLELGPHSLFGKIFTETLNQCSYVSLIKKDSNDKNMDMFLSGLATLYELGVNMSVDKLYPCVEWPVVRDTQAINSLIKWDHSSHIHTPLYPERYSRTNAADMNVNINCRLQEDSFYLDHCVDGQSIMPATGYLMLAWRKLAATMGKLWYNVPVIFENVQLRRAVFINDDKDVILNVKYFPLTGDFAVYEKDNACVSGKMRASVSDDTLIAQHLLYDSERRLAAAEHTIHRDDIYKELRIMGFEYKQSFKRLRTVGTNDYNEFYGVCEWDGNCVTYLDGLIQVRGLSVPFRKLLLPVLIRRLRLDPRVMFDAFRSHRRDETRVETTGTEAVTGAVEEPTPVSINSAYFVPSTDEQQTISAVVNKEKVRFDDRFAQYSAEMPLYYNSATKQLVAPGVELEEVNVFPAPRRQDTTALVLDSQEFCPNDDNQAIDGCLSAAVTNEYDLSKDVVNQIQKNERMIRSLMEIVCENYVTINKINITEINLNDSFVAKDVEQIFTHFRILPFEVDYKLIVKNKQSVNELYRERASEWQLNDEIPLKPSHLVIMRDSQDLWPIDLSQFTQDLFDSINTNGFLVSIFRYKFTEPEIAFMSLKGNTIPSNNELEARIKTFESIATKTGFKLIATKSDTIGTLCLMFRKIIHKPIIPEKHNVIDISGDYEQWFGVLQDKIIDAMRADNKINNVWLVSKNSYINGIIGLMNCLRLEPGGENFRYIFQMDTNSVTDIDFNTKPYSDILANDLVANVIKEGKLGTYRHIKLPTDFDKCVSNEYYLNSGTTKDLAGLQWYDSRKLPEIKKSWNFDNKEIFKTQINIYCAGISFHDVMVASGRIPAGPEQLLTDCVLGCEYAGRRVDTGERVMGMDMGRAFATSLNANIHSMTTVPEHWSMAEAVTILSTYSTLYYALIKRANIQRGESVLIHSAAGGVGQAAINMCKHYDCDIYTTVGTEEKKQFLINEYNIPEENYECVANSGRFIELGRYDMIQNKQIGMFDFVRDIQFIGVVVDNVMGNDIKFFNGFYDWVHKNSTNECVKPLNYTLFEAKDADKAFRYMTTGKHMGKVVIKMRAEEMDRRPLMAVKPVINMMTTSKTFFDSNKVYIITGGLGGFGLELIPWMQFFGARMFVTTSRSGLRTDYQKYIYNRFNKFYKNVKIFECQWIVSTANGFTIEGTKQLLREAQELGPIGGVFHLAIELNDCLLEKLTFERFCSSIDTKHKIFANLDQMTRQLGYPLDYFVMFSSIACGKGNSGQTNYGFGNSMCERICEERRRDGLHGLAVQYGPVGDVGVFEGSDQLLEMTTLRKQRINSCCDVLDKLLSIKQPVVTSYIKADFSTKKSSGVKSHIIAELWRALGIDPTVTPNHLTLGEIGLESMFAVELQQELEREWNINISLNHIKSITIGMLKDYESGNMGAVKKHLDELKLARSNLLKQKFIIPIESHTRLNAVTTGRPVYLMPTITLNFTMFDQFVQRLNRPVIGLNWTREMSALTTFKQVNEYFMTLMKQLEPRGGYDVIGYLDGAITAGKLLLKGWADKVVIIDVMADDRLNTELDQLTDEDLLIFIFSLQFNKIPAHIRDRIIRDVKKQSDTRARVKRMTTELIEFVGKGLMAPDIDEIYHISLARLRMLLTYRSEKTKKWSNRLKMTIAKKWSKRVGKLIMIKPVIMDGVDNINELVVKSRDAT</sequence>
<dbReference type="InterPro" id="IPR014043">
    <property type="entry name" value="Acyl_transferase_dom"/>
</dbReference>
<dbReference type="SUPFAM" id="SSF55048">
    <property type="entry name" value="Probable ACP-binding domain of malonyl-CoA ACP transacylase"/>
    <property type="match status" value="1"/>
</dbReference>
<keyword evidence="3" id="KW-0597">Phosphoprotein</keyword>
<dbReference type="PROSITE" id="PS52019">
    <property type="entry name" value="PKS_MFAS_DH"/>
    <property type="match status" value="1"/>
</dbReference>
<dbReference type="InterPro" id="IPR029058">
    <property type="entry name" value="AB_hydrolase_fold"/>
</dbReference>
<dbReference type="InterPro" id="IPR049552">
    <property type="entry name" value="PKS_DH_N"/>
</dbReference>
<dbReference type="Gene3D" id="3.40.50.720">
    <property type="entry name" value="NAD(P)-binding Rossmann-like Domain"/>
    <property type="match status" value="2"/>
</dbReference>
<dbReference type="Pfam" id="PF21149">
    <property type="entry name" value="FAS_pseudo-KR"/>
    <property type="match status" value="1"/>
</dbReference>
<dbReference type="InterPro" id="IPR016035">
    <property type="entry name" value="Acyl_Trfase/lysoPLipase"/>
</dbReference>
<evidence type="ECO:0000259" key="13">
    <source>
        <dbReference type="PROSITE" id="PS52019"/>
    </source>
</evidence>
<dbReference type="SMART" id="SM00829">
    <property type="entry name" value="PKS_ER"/>
    <property type="match status" value="1"/>
</dbReference>
<dbReference type="CDD" id="cd05195">
    <property type="entry name" value="enoyl_red"/>
    <property type="match status" value="1"/>
</dbReference>
<dbReference type="PANTHER" id="PTHR43775:SF7">
    <property type="entry name" value="FATTY ACID SYNTHASE"/>
    <property type="match status" value="1"/>
</dbReference>
<evidence type="ECO:0000256" key="8">
    <source>
        <dbReference type="ARBA" id="ARBA00023098"/>
    </source>
</evidence>
<dbReference type="InterPro" id="IPR036291">
    <property type="entry name" value="NAD(P)-bd_dom_sf"/>
</dbReference>
<dbReference type="SUPFAM" id="SSF53901">
    <property type="entry name" value="Thiolase-like"/>
    <property type="match status" value="1"/>
</dbReference>
<dbReference type="InterPro" id="IPR020841">
    <property type="entry name" value="PKS_Beta-ketoAc_synthase_dom"/>
</dbReference>
<dbReference type="InterPro" id="IPR016036">
    <property type="entry name" value="Malonyl_transacylase_ACP-bd"/>
</dbReference>
<feature type="active site" description="Proton donor; for dehydratase activity" evidence="11">
    <location>
        <position position="854"/>
    </location>
</feature>
<evidence type="ECO:0000256" key="2">
    <source>
        <dbReference type="ARBA" id="ARBA00022516"/>
    </source>
</evidence>
<dbReference type="GO" id="GO:0004312">
    <property type="term" value="F:fatty acid synthase activity"/>
    <property type="evidence" value="ECO:0007669"/>
    <property type="project" value="TreeGrafter"/>
</dbReference>
<keyword evidence="6" id="KW-0521">NADP</keyword>
<dbReference type="InterPro" id="IPR029063">
    <property type="entry name" value="SAM-dependent_MTases_sf"/>
</dbReference>
<feature type="domain" description="PKS/mFAS DH" evidence="13">
    <location>
        <begin position="664"/>
        <end position="951"/>
    </location>
</feature>
<dbReference type="PROSITE" id="PS52004">
    <property type="entry name" value="KS3_2"/>
    <property type="match status" value="1"/>
</dbReference>
<feature type="domain" description="Ketosynthase family 3 (KS3)" evidence="12">
    <location>
        <begin position="1"/>
        <end position="220"/>
    </location>
</feature>
<dbReference type="InterPro" id="IPR013968">
    <property type="entry name" value="PKS_KR"/>
</dbReference>
<evidence type="ECO:0000256" key="3">
    <source>
        <dbReference type="ARBA" id="ARBA00022553"/>
    </source>
</evidence>
<keyword evidence="5" id="KW-0276">Fatty acid metabolism</keyword>